<evidence type="ECO:0000259" key="4">
    <source>
        <dbReference type="Pfam" id="PF04909"/>
    </source>
</evidence>
<evidence type="ECO:0000313" key="6">
    <source>
        <dbReference type="Proteomes" id="UP001345013"/>
    </source>
</evidence>
<organism evidence="5 6">
    <name type="scientific">Lithohypha guttulata</name>
    <dbReference type="NCBI Taxonomy" id="1690604"/>
    <lineage>
        <taxon>Eukaryota</taxon>
        <taxon>Fungi</taxon>
        <taxon>Dikarya</taxon>
        <taxon>Ascomycota</taxon>
        <taxon>Pezizomycotina</taxon>
        <taxon>Eurotiomycetes</taxon>
        <taxon>Chaetothyriomycetidae</taxon>
        <taxon>Chaetothyriales</taxon>
        <taxon>Trichomeriaceae</taxon>
        <taxon>Lithohypha</taxon>
    </lineage>
</organism>
<dbReference type="EMBL" id="JAVRRG010000011">
    <property type="protein sequence ID" value="KAK5099070.1"/>
    <property type="molecule type" value="Genomic_DNA"/>
</dbReference>
<evidence type="ECO:0000256" key="1">
    <source>
        <dbReference type="ARBA" id="ARBA00022793"/>
    </source>
</evidence>
<reference evidence="5 6" key="1">
    <citation type="submission" date="2023-08" db="EMBL/GenBank/DDBJ databases">
        <title>Black Yeasts Isolated from many extreme environments.</title>
        <authorList>
            <person name="Coleine C."/>
            <person name="Stajich J.E."/>
            <person name="Selbmann L."/>
        </authorList>
    </citation>
    <scope>NUCLEOTIDE SEQUENCE [LARGE SCALE GENOMIC DNA]</scope>
    <source>
        <strain evidence="5 6">CCFEE 5885</strain>
    </source>
</reference>
<name>A0ABR0KKG3_9EURO</name>
<keyword evidence="6" id="KW-1185">Reference proteome</keyword>
<evidence type="ECO:0000256" key="2">
    <source>
        <dbReference type="ARBA" id="ARBA00023239"/>
    </source>
</evidence>
<evidence type="ECO:0000256" key="3">
    <source>
        <dbReference type="RuleBase" id="RU366045"/>
    </source>
</evidence>
<dbReference type="Gene3D" id="3.20.20.140">
    <property type="entry name" value="Metal-dependent hydrolases"/>
    <property type="match status" value="1"/>
</dbReference>
<comment type="similarity">
    <text evidence="3">Belongs to the metallo-dependent hydrolases superfamily.</text>
</comment>
<dbReference type="PANTHER" id="PTHR21240">
    <property type="entry name" value="2-AMINO-3-CARBOXYLMUCONATE-6-SEMIALDEHYDE DECARBOXYLASE"/>
    <property type="match status" value="1"/>
</dbReference>
<feature type="domain" description="Amidohydrolase-related" evidence="4">
    <location>
        <begin position="69"/>
        <end position="272"/>
    </location>
</feature>
<proteinExistence type="inferred from homology"/>
<comment type="caution">
    <text evidence="5">The sequence shown here is derived from an EMBL/GenBank/DDBJ whole genome shotgun (WGS) entry which is preliminary data.</text>
</comment>
<keyword evidence="2 3" id="KW-0456">Lyase</keyword>
<gene>
    <name evidence="5" type="ORF">LTR24_001471</name>
</gene>
<dbReference type="Pfam" id="PF04909">
    <property type="entry name" value="Amidohydro_2"/>
    <property type="match status" value="1"/>
</dbReference>
<sequence length="322" mass="35473">MAPGGWLDVHAHFYFPATDDEAKKLVQLFRDTNFMVSEPSEVQWDPEKIIAYNDSAGVQMQLLSYLPSQHEKLRAANDYGHEVVKKHPSRFGLLTALPTDDADACLAEIRRVKQFDDPKADGYCATTVYNDIPLSDPRLNTVWEHLNNEEAVIHVHPNAYNAGDYGKPGPLIDVAFDTAKVATDMLYKGVFRRYPKIKWIFAHCGGALPALSGRLSLLGTESWEPNPEGLTREEIETQLANLFVDTAATAKTGLAPAIKMVGAAHCLYGADCGVPCSNARIMNENMKDVGAVERELGIEAGTIARNTWELFPTAARRAEASL</sequence>
<dbReference type="SUPFAM" id="SSF51556">
    <property type="entry name" value="Metallo-dependent hydrolases"/>
    <property type="match status" value="1"/>
</dbReference>
<dbReference type="PANTHER" id="PTHR21240:SF28">
    <property type="entry name" value="ISO-OROTATE DECARBOXYLASE (EUROFUNG)"/>
    <property type="match status" value="1"/>
</dbReference>
<dbReference type="InterPro" id="IPR006680">
    <property type="entry name" value="Amidohydro-rel"/>
</dbReference>
<dbReference type="Proteomes" id="UP001345013">
    <property type="component" value="Unassembled WGS sequence"/>
</dbReference>
<keyword evidence="1 3" id="KW-0210">Decarboxylase</keyword>
<evidence type="ECO:0000313" key="5">
    <source>
        <dbReference type="EMBL" id="KAK5099070.1"/>
    </source>
</evidence>
<accession>A0ABR0KKG3</accession>
<dbReference type="InterPro" id="IPR032466">
    <property type="entry name" value="Metal_Hydrolase"/>
</dbReference>
<protein>
    <recommendedName>
        <fullName evidence="4">Amidohydrolase-related domain-containing protein</fullName>
    </recommendedName>
</protein>
<dbReference type="InterPro" id="IPR032465">
    <property type="entry name" value="ACMSD"/>
</dbReference>